<evidence type="ECO:0000256" key="1">
    <source>
        <dbReference type="SAM" id="MobiDB-lite"/>
    </source>
</evidence>
<comment type="caution">
    <text evidence="2">The sequence shown here is derived from an EMBL/GenBank/DDBJ whole genome shotgun (WGS) entry which is preliminary data.</text>
</comment>
<accession>A0A8X8CBB5</accession>
<organism evidence="2 3">
    <name type="scientific">Populus tomentosa</name>
    <name type="common">Chinese white poplar</name>
    <dbReference type="NCBI Taxonomy" id="118781"/>
    <lineage>
        <taxon>Eukaryota</taxon>
        <taxon>Viridiplantae</taxon>
        <taxon>Streptophyta</taxon>
        <taxon>Embryophyta</taxon>
        <taxon>Tracheophyta</taxon>
        <taxon>Spermatophyta</taxon>
        <taxon>Magnoliopsida</taxon>
        <taxon>eudicotyledons</taxon>
        <taxon>Gunneridae</taxon>
        <taxon>Pentapetalae</taxon>
        <taxon>rosids</taxon>
        <taxon>fabids</taxon>
        <taxon>Malpighiales</taxon>
        <taxon>Salicaceae</taxon>
        <taxon>Saliceae</taxon>
        <taxon>Populus</taxon>
    </lineage>
</organism>
<protein>
    <submittedName>
        <fullName evidence="2">Uncharacterized protein</fullName>
    </submittedName>
</protein>
<dbReference type="AlphaFoldDB" id="A0A8X8CBB5"/>
<reference evidence="2" key="1">
    <citation type="journal article" date="2020" name="bioRxiv">
        <title>Hybrid origin of Populus tomentosa Carr. identified through genome sequencing and phylogenomic analysis.</title>
        <authorList>
            <person name="An X."/>
            <person name="Gao K."/>
            <person name="Chen Z."/>
            <person name="Li J."/>
            <person name="Yang X."/>
            <person name="Yang X."/>
            <person name="Zhou J."/>
            <person name="Guo T."/>
            <person name="Zhao T."/>
            <person name="Huang S."/>
            <person name="Miao D."/>
            <person name="Khan W.U."/>
            <person name="Rao P."/>
            <person name="Ye M."/>
            <person name="Lei B."/>
            <person name="Liao W."/>
            <person name="Wang J."/>
            <person name="Ji L."/>
            <person name="Li Y."/>
            <person name="Guo B."/>
            <person name="Mustafa N.S."/>
            <person name="Li S."/>
            <person name="Yun Q."/>
            <person name="Keller S.R."/>
            <person name="Mao J."/>
            <person name="Zhang R."/>
            <person name="Strauss S.H."/>
        </authorList>
    </citation>
    <scope>NUCLEOTIDE SEQUENCE</scope>
    <source>
        <strain evidence="2">GM15</strain>
        <tissue evidence="2">Leaf</tissue>
    </source>
</reference>
<keyword evidence="3" id="KW-1185">Reference proteome</keyword>
<dbReference type="EMBL" id="JAAWWB010000028">
    <property type="protein sequence ID" value="KAG6747937.1"/>
    <property type="molecule type" value="Genomic_DNA"/>
</dbReference>
<proteinExistence type="predicted"/>
<gene>
    <name evidence="2" type="ORF">POTOM_047828</name>
</gene>
<dbReference type="Proteomes" id="UP000886885">
    <property type="component" value="Chromosome 14D"/>
</dbReference>
<sequence length="195" mass="22210">MTALFHNLLAFSLSFAYVFSSLIFDFRTAQLAVTMKPESKKNRNKSTNKSEGSTASPSCYDLTALSKALDDQERVNKNKDKDKSSFDLSNLSEALNNVAKEGNRREIKRLEVLRSIAQSQEEVKTRQMRARRQRYICETWSTREMAGGRVHGGRSFFPVPIFTVGGTRRGRVAHWFVRGFCRTEKTVEEALDDIS</sequence>
<evidence type="ECO:0000313" key="2">
    <source>
        <dbReference type="EMBL" id="KAG6747937.1"/>
    </source>
</evidence>
<feature type="region of interest" description="Disordered" evidence="1">
    <location>
        <begin position="36"/>
        <end position="58"/>
    </location>
</feature>
<evidence type="ECO:0000313" key="3">
    <source>
        <dbReference type="Proteomes" id="UP000886885"/>
    </source>
</evidence>
<name>A0A8X8CBB5_POPTO</name>
<dbReference type="OrthoDB" id="826930at2759"/>